<dbReference type="PROSITE" id="PS00028">
    <property type="entry name" value="ZINC_FINGER_C2H2_1"/>
    <property type="match status" value="1"/>
</dbReference>
<feature type="domain" description="C2H2-type" evidence="4">
    <location>
        <begin position="63"/>
        <end position="93"/>
    </location>
</feature>
<evidence type="ECO:0000313" key="5">
    <source>
        <dbReference type="EMBL" id="KAI8576879.1"/>
    </source>
</evidence>
<accession>A0AAD5E513</accession>
<reference evidence="5" key="2">
    <citation type="journal article" date="2022" name="Proc. Natl. Acad. Sci. U.S.A.">
        <title>Diploid-dominant life cycles characterize the early evolution of Fungi.</title>
        <authorList>
            <person name="Amses K.R."/>
            <person name="Simmons D.R."/>
            <person name="Longcore J.E."/>
            <person name="Mondo S.J."/>
            <person name="Seto K."/>
            <person name="Jeronimo G.H."/>
            <person name="Bonds A.E."/>
            <person name="Quandt C.A."/>
            <person name="Davis W.J."/>
            <person name="Chang Y."/>
            <person name="Federici B.A."/>
            <person name="Kuo A."/>
            <person name="LaButti K."/>
            <person name="Pangilinan J."/>
            <person name="Andreopoulos W."/>
            <person name="Tritt A."/>
            <person name="Riley R."/>
            <person name="Hundley H."/>
            <person name="Johnson J."/>
            <person name="Lipzen A."/>
            <person name="Barry K."/>
            <person name="Lang B.F."/>
            <person name="Cuomo C.A."/>
            <person name="Buchler N.E."/>
            <person name="Grigoriev I.V."/>
            <person name="Spatafora J.W."/>
            <person name="Stajich J.E."/>
            <person name="James T.Y."/>
        </authorList>
    </citation>
    <scope>NUCLEOTIDE SEQUENCE</scope>
    <source>
        <strain evidence="5">AG</strain>
    </source>
</reference>
<keyword evidence="1" id="KW-0863">Zinc-finger</keyword>
<feature type="region of interest" description="Disordered" evidence="3">
    <location>
        <begin position="241"/>
        <end position="276"/>
    </location>
</feature>
<comment type="caution">
    <text evidence="5">The sequence shown here is derived from an EMBL/GenBank/DDBJ whole genome shotgun (WGS) entry which is preliminary data.</text>
</comment>
<keyword evidence="1" id="KW-0862">Zinc</keyword>
<evidence type="ECO:0000313" key="6">
    <source>
        <dbReference type="Proteomes" id="UP001206595"/>
    </source>
</evidence>
<keyword evidence="2" id="KW-0175">Coiled coil</keyword>
<gene>
    <name evidence="5" type="ORF">K450DRAFT_201655</name>
</gene>
<feature type="coiled-coil region" evidence="2">
    <location>
        <begin position="204"/>
        <end position="238"/>
    </location>
</feature>
<dbReference type="SUPFAM" id="SSF57667">
    <property type="entry name" value="beta-beta-alpha zinc fingers"/>
    <property type="match status" value="1"/>
</dbReference>
<dbReference type="InterPro" id="IPR013087">
    <property type="entry name" value="Znf_C2H2_type"/>
</dbReference>
<name>A0AAD5E513_UMBRA</name>
<keyword evidence="6" id="KW-1185">Reference proteome</keyword>
<evidence type="ECO:0000256" key="1">
    <source>
        <dbReference type="PROSITE-ProRule" id="PRU00042"/>
    </source>
</evidence>
<evidence type="ECO:0000256" key="2">
    <source>
        <dbReference type="SAM" id="Coils"/>
    </source>
</evidence>
<dbReference type="Gene3D" id="3.30.160.60">
    <property type="entry name" value="Classic Zinc Finger"/>
    <property type="match status" value="1"/>
</dbReference>
<dbReference type="InterPro" id="IPR036236">
    <property type="entry name" value="Znf_C2H2_sf"/>
</dbReference>
<dbReference type="EMBL" id="MU620948">
    <property type="protein sequence ID" value="KAI8576879.1"/>
    <property type="molecule type" value="Genomic_DNA"/>
</dbReference>
<dbReference type="GeneID" id="75910020"/>
<protein>
    <recommendedName>
        <fullName evidence="4">C2H2-type domain-containing protein</fullName>
    </recommendedName>
</protein>
<reference evidence="5" key="1">
    <citation type="submission" date="2021-06" db="EMBL/GenBank/DDBJ databases">
        <authorList>
            <consortium name="DOE Joint Genome Institute"/>
            <person name="Mondo S.J."/>
            <person name="Amses K.R."/>
            <person name="Simmons D.R."/>
            <person name="Longcore J.E."/>
            <person name="Seto K."/>
            <person name="Alves G.H."/>
            <person name="Bonds A.E."/>
            <person name="Quandt C.A."/>
            <person name="Davis W.J."/>
            <person name="Chang Y."/>
            <person name="Letcher P.M."/>
            <person name="Powell M.J."/>
            <person name="Kuo A."/>
            <person name="Labutti K."/>
            <person name="Pangilinan J."/>
            <person name="Andreopoulos W."/>
            <person name="Tritt A."/>
            <person name="Riley R."/>
            <person name="Hundley H."/>
            <person name="Johnson J."/>
            <person name="Lipzen A."/>
            <person name="Barry K."/>
            <person name="Berbee M.L."/>
            <person name="Buchler N.E."/>
            <person name="Grigoriev I.V."/>
            <person name="Spatafora J.W."/>
            <person name="Stajich J.E."/>
            <person name="James T.Y."/>
        </authorList>
    </citation>
    <scope>NUCLEOTIDE SEQUENCE</scope>
    <source>
        <strain evidence="5">AG</strain>
    </source>
</reference>
<proteinExistence type="predicted"/>
<feature type="region of interest" description="Disordered" evidence="3">
    <location>
        <begin position="115"/>
        <end position="191"/>
    </location>
</feature>
<dbReference type="Proteomes" id="UP001206595">
    <property type="component" value="Unassembled WGS sequence"/>
</dbReference>
<dbReference type="GO" id="GO:0008270">
    <property type="term" value="F:zinc ion binding"/>
    <property type="evidence" value="ECO:0007669"/>
    <property type="project" value="UniProtKB-KW"/>
</dbReference>
<keyword evidence="1" id="KW-0479">Metal-binding</keyword>
<organism evidence="5 6">
    <name type="scientific">Umbelopsis ramanniana AG</name>
    <dbReference type="NCBI Taxonomy" id="1314678"/>
    <lineage>
        <taxon>Eukaryota</taxon>
        <taxon>Fungi</taxon>
        <taxon>Fungi incertae sedis</taxon>
        <taxon>Mucoromycota</taxon>
        <taxon>Mucoromycotina</taxon>
        <taxon>Umbelopsidomycetes</taxon>
        <taxon>Umbelopsidales</taxon>
        <taxon>Umbelopsidaceae</taxon>
        <taxon>Umbelopsis</taxon>
    </lineage>
</organism>
<dbReference type="AlphaFoldDB" id="A0AAD5E513"/>
<sequence>MMQPASPDPSPIYPEQDQMQTDNATEISSEYSEQPQIQISSPPHEPIQNSNELSPDKLGEENVVCRWNNCMSPFNSHSDLANHLSKVHIGWKRPDYYCEWDGFSRMDAMLKHKKSEHDEPRTSPVARVASAAKGGKPGRKVVSSPVKHQRTEETHETKSKRKKINDDRTLSTHRPNTALRPLSDDEAESTLSFQDKYRLAKAKLSYITQENEMLTDECNDLEKKLRRLRTERRILLDVLYRAEMGGDDDEDADKQDVAIDGEDDDDDDEIDDEEEL</sequence>
<feature type="region of interest" description="Disordered" evidence="3">
    <location>
        <begin position="1"/>
        <end position="55"/>
    </location>
</feature>
<feature type="compositionally biased region" description="Acidic residues" evidence="3">
    <location>
        <begin position="245"/>
        <end position="276"/>
    </location>
</feature>
<feature type="compositionally biased region" description="Pro residues" evidence="3">
    <location>
        <begin position="1"/>
        <end position="12"/>
    </location>
</feature>
<evidence type="ECO:0000259" key="4">
    <source>
        <dbReference type="PROSITE" id="PS50157"/>
    </source>
</evidence>
<dbReference type="RefSeq" id="XP_051441883.1">
    <property type="nucleotide sequence ID" value="XM_051584670.1"/>
</dbReference>
<evidence type="ECO:0000256" key="3">
    <source>
        <dbReference type="SAM" id="MobiDB-lite"/>
    </source>
</evidence>
<dbReference type="PROSITE" id="PS50157">
    <property type="entry name" value="ZINC_FINGER_C2H2_2"/>
    <property type="match status" value="1"/>
</dbReference>
<feature type="compositionally biased region" description="Polar residues" evidence="3">
    <location>
        <begin position="17"/>
        <end position="53"/>
    </location>
</feature>